<gene>
    <name evidence="1" type="ORF">VFPPC_08971</name>
</gene>
<dbReference type="KEGG" id="pchm:VFPPC_08971"/>
<evidence type="ECO:0000313" key="2">
    <source>
        <dbReference type="Proteomes" id="UP000078397"/>
    </source>
</evidence>
<accession>A0A179FC59</accession>
<name>A0A179FC59_METCM</name>
<keyword evidence="2" id="KW-1185">Reference proteome</keyword>
<dbReference type="EMBL" id="LSBJ02000006">
    <property type="protein sequence ID" value="OAQ63062.1"/>
    <property type="molecule type" value="Genomic_DNA"/>
</dbReference>
<comment type="caution">
    <text evidence="1">The sequence shown here is derived from an EMBL/GenBank/DDBJ whole genome shotgun (WGS) entry which is preliminary data.</text>
</comment>
<organism evidence="1 2">
    <name type="scientific">Pochonia chlamydosporia 170</name>
    <dbReference type="NCBI Taxonomy" id="1380566"/>
    <lineage>
        <taxon>Eukaryota</taxon>
        <taxon>Fungi</taxon>
        <taxon>Dikarya</taxon>
        <taxon>Ascomycota</taxon>
        <taxon>Pezizomycotina</taxon>
        <taxon>Sordariomycetes</taxon>
        <taxon>Hypocreomycetidae</taxon>
        <taxon>Hypocreales</taxon>
        <taxon>Clavicipitaceae</taxon>
        <taxon>Pochonia</taxon>
    </lineage>
</organism>
<evidence type="ECO:0000313" key="1">
    <source>
        <dbReference type="EMBL" id="OAQ63062.1"/>
    </source>
</evidence>
<dbReference type="PANTHER" id="PTHR39596:SF2">
    <property type="entry name" value="HET DOMAIN PROTEIN (AFU_ORTHOLOGUE AFUA_1G17550)-RELATED"/>
    <property type="match status" value="1"/>
</dbReference>
<dbReference type="PANTHER" id="PTHR39596">
    <property type="match status" value="1"/>
</dbReference>
<reference evidence="1 2" key="1">
    <citation type="journal article" date="2016" name="PLoS Pathog.">
        <title>Biosynthesis of antibiotic leucinostatins in bio-control fungus Purpureocillium lilacinum and their inhibition on phytophthora revealed by genome mining.</title>
        <authorList>
            <person name="Wang G."/>
            <person name="Liu Z."/>
            <person name="Lin R."/>
            <person name="Li E."/>
            <person name="Mao Z."/>
            <person name="Ling J."/>
            <person name="Yang Y."/>
            <person name="Yin W.B."/>
            <person name="Xie B."/>
        </authorList>
    </citation>
    <scope>NUCLEOTIDE SEQUENCE [LARGE SCALE GENOMIC DNA]</scope>
    <source>
        <strain evidence="1">170</strain>
    </source>
</reference>
<dbReference type="Proteomes" id="UP000078397">
    <property type="component" value="Unassembled WGS sequence"/>
</dbReference>
<evidence type="ECO:0008006" key="3">
    <source>
        <dbReference type="Google" id="ProtNLM"/>
    </source>
</evidence>
<dbReference type="RefSeq" id="XP_018140642.1">
    <property type="nucleotide sequence ID" value="XM_018287582.2"/>
</dbReference>
<dbReference type="AlphaFoldDB" id="A0A179FC59"/>
<dbReference type="GeneID" id="28851576"/>
<dbReference type="OrthoDB" id="5130764at2759"/>
<dbReference type="STRING" id="1380566.A0A179FC59"/>
<sequence length="792" mass="88544">MDHLPFPSNANVPPLEVPFICEDILTYDQNQIGHFNDIPTLADCFQDSTAAVKYWQECNPQRVAGKAQARIYFGLLIGVLGCRFVLDDFICISNVSNEPIITLAKLQDRLQSVRQTLPIKALKVLAATATSQARMIRGKSPLAEKVALSIDILAWSMEVIRDPQCAPESRIGGYVKDGILEKRMLAAGWCRYWTKVFHATYPAALTYYLASVSVDFHSGHKTCSELDCKGNNVNMERGRYISQHTTLDCRCACKGPNSKYIEQIIQGGGVPLIKLSKTTQGDVNVSVVELGYGKPFIAISHVWSGGLGNPKENTVPSCQLKFIYNAARRCQNKEYGKGMFQRSHDANTNWTKSKLYQVLNWLLGDSQISNLDQGPLEWYLRLVDSLALSGANEDSNDLYIWFDTLCIPVARDTGKVKAPDEEKAEHELKMKAINKMAFVYASAMHVLVIDHTARDILYRKAGDLELAAILLTSPWMSRCWTFQEASLARQFSFILADEIINPRKWISDIPADRCSSMFERILKYQCLTYVNSMPDIMNQSIERKEQQRSPLVAVWNALSSRNTSQREDLHGLLGIMLNLSAFEILQMDKGQRMLGILRAQEKVPLSMIFLPYPDDAPLIKGCEWLPSYPSGAISEQFGYMTWNTESEGLDFVPSDTASVLFLIELNDGLDKNEFLVTVPHSDSVVIQVKLLLPEKRDLSNYKSATLSIFLHGYHGLTPANNSQGVGACFVLNSGEALKRQQLCLTFICPLEYIFWNGSSKSGPAIDESELELSFSAKQAESGAKCFLNCGQS</sequence>
<protein>
    <recommendedName>
        <fullName evidence="3">Heterokaryon incompatibility domain-containing protein</fullName>
    </recommendedName>
</protein>
<proteinExistence type="predicted"/>